<keyword evidence="3" id="KW-1185">Reference proteome</keyword>
<accession>A0A836HFZ0</accession>
<proteinExistence type="predicted"/>
<evidence type="ECO:0000313" key="2">
    <source>
        <dbReference type="EMBL" id="KAG5477116.1"/>
    </source>
</evidence>
<name>A0A836HFZ0_9TRYP</name>
<evidence type="ECO:0000256" key="1">
    <source>
        <dbReference type="SAM" id="Phobius"/>
    </source>
</evidence>
<dbReference type="EMBL" id="JAFEUZ010000025">
    <property type="protein sequence ID" value="KAG5477116.1"/>
    <property type="molecule type" value="Genomic_DNA"/>
</dbReference>
<feature type="transmembrane region" description="Helical" evidence="1">
    <location>
        <begin position="50"/>
        <end position="71"/>
    </location>
</feature>
<dbReference type="SMR" id="A0A836HFZ0"/>
<dbReference type="KEGG" id="lmat:92515433"/>
<dbReference type="GeneID" id="92515433"/>
<comment type="caution">
    <text evidence="2">The sequence shown here is derived from an EMBL/GenBank/DDBJ whole genome shotgun (WGS) entry which is preliminary data.</text>
</comment>
<dbReference type="AlphaFoldDB" id="A0A836HFZ0"/>
<dbReference type="Proteomes" id="UP000673552">
    <property type="component" value="Unassembled WGS sequence"/>
</dbReference>
<dbReference type="OrthoDB" id="262608at2759"/>
<reference evidence="3" key="1">
    <citation type="journal article" date="2021" name="Microbiol. Resour. Announc.">
        <title>LGAAP: Leishmaniinae Genome Assembly and Annotation Pipeline.</title>
        <authorList>
            <person name="Almutairi H."/>
            <person name="Urbaniak M.D."/>
            <person name="Bates M.D."/>
            <person name="Jariyapan N."/>
            <person name="Kwakye-Nuako G."/>
            <person name="Thomaz-Soccol V."/>
            <person name="Al-Salem W.S."/>
            <person name="Dillon R.J."/>
            <person name="Bates P.A."/>
            <person name="Gatherer D."/>
        </authorList>
    </citation>
    <scope>NUCLEOTIDE SEQUENCE [LARGE SCALE GENOMIC DNA]</scope>
</reference>
<reference evidence="3" key="2">
    <citation type="journal article" date="2021" name="Sci. Data">
        <title>Chromosome-scale genome sequencing, assembly and annotation of six genomes from subfamily Leishmaniinae.</title>
        <authorList>
            <person name="Almutairi H."/>
            <person name="Urbaniak M.D."/>
            <person name="Bates M.D."/>
            <person name="Jariyapan N."/>
            <person name="Kwakye-Nuako G."/>
            <person name="Thomaz Soccol V."/>
            <person name="Al-Salem W.S."/>
            <person name="Dillon R.J."/>
            <person name="Bates P.A."/>
            <person name="Gatherer D."/>
        </authorList>
    </citation>
    <scope>NUCLEOTIDE SEQUENCE [LARGE SCALE GENOMIC DNA]</scope>
</reference>
<keyword evidence="1" id="KW-0472">Membrane</keyword>
<sequence length="78" mass="8352">MSHASKAAAAMRAAQAKAAKRPKNVSWIAKCVGNAPVVYSKDTTDRLTDLAGAFLVLCISVYFTVGGYLLYRELALSE</sequence>
<dbReference type="RefSeq" id="XP_067178286.1">
    <property type="nucleotide sequence ID" value="XM_067322921.1"/>
</dbReference>
<protein>
    <submittedName>
        <fullName evidence="2">Uncharacterized protein</fullName>
    </submittedName>
</protein>
<keyword evidence="1" id="KW-1133">Transmembrane helix</keyword>
<keyword evidence="1" id="KW-0812">Transmembrane</keyword>
<evidence type="ECO:0000313" key="3">
    <source>
        <dbReference type="Proteomes" id="UP000673552"/>
    </source>
</evidence>
<organism evidence="2 3">
    <name type="scientific">Leishmania martiniquensis</name>
    <dbReference type="NCBI Taxonomy" id="1580590"/>
    <lineage>
        <taxon>Eukaryota</taxon>
        <taxon>Discoba</taxon>
        <taxon>Euglenozoa</taxon>
        <taxon>Kinetoplastea</taxon>
        <taxon>Metakinetoplastina</taxon>
        <taxon>Trypanosomatida</taxon>
        <taxon>Trypanosomatidae</taxon>
        <taxon>Leishmaniinae</taxon>
        <taxon>Leishmania</taxon>
    </lineage>
</organism>
<gene>
    <name evidence="2" type="ORF">LSCM1_05458</name>
</gene>